<dbReference type="GO" id="GO:0000160">
    <property type="term" value="P:phosphorelay signal transduction system"/>
    <property type="evidence" value="ECO:0007669"/>
    <property type="project" value="InterPro"/>
</dbReference>
<keyword evidence="4" id="KW-1185">Reference proteome</keyword>
<dbReference type="PANTHER" id="PTHR28242:SF52">
    <property type="entry name" value="PHOSPHORELAY INTERMEDIATE PROTEIN YPD1"/>
    <property type="match status" value="1"/>
</dbReference>
<protein>
    <submittedName>
        <fullName evidence="3">Signal transduction histidine kinase</fullName>
    </submittedName>
</protein>
<gene>
    <name evidence="3" type="ORF">Micbo1qcDRAFT_36790</name>
</gene>
<dbReference type="GO" id="GO:0009927">
    <property type="term" value="F:histidine phosphotransfer kinase activity"/>
    <property type="evidence" value="ECO:0007669"/>
    <property type="project" value="InterPro"/>
</dbReference>
<dbReference type="SUPFAM" id="SSF47226">
    <property type="entry name" value="Histidine-containing phosphotransfer domain, HPT domain"/>
    <property type="match status" value="1"/>
</dbReference>
<dbReference type="InterPro" id="IPR036641">
    <property type="entry name" value="HPT_dom_sf"/>
</dbReference>
<reference evidence="4" key="1">
    <citation type="submission" date="2016-02" db="EMBL/GenBank/DDBJ databases">
        <title>Draft genome sequence of Microdochium bolleyi, a fungal endophyte of beachgrass.</title>
        <authorList>
            <consortium name="DOE Joint Genome Institute"/>
            <person name="David A.S."/>
            <person name="May G."/>
            <person name="Haridas S."/>
            <person name="Lim J."/>
            <person name="Wang M."/>
            <person name="Labutti K."/>
            <person name="Lipzen A."/>
            <person name="Barry K."/>
            <person name="Grigoriev I.V."/>
        </authorList>
    </citation>
    <scope>NUCLEOTIDE SEQUENCE [LARGE SCALE GENOMIC DNA]</scope>
    <source>
        <strain evidence="4">J235TASD1</strain>
    </source>
</reference>
<dbReference type="SMART" id="SM00073">
    <property type="entry name" value="HPT"/>
    <property type="match status" value="1"/>
</dbReference>
<evidence type="ECO:0000259" key="2">
    <source>
        <dbReference type="PROSITE" id="PS50894"/>
    </source>
</evidence>
<feature type="modified residue" description="Phosphohistidine" evidence="1">
    <location>
        <position position="67"/>
    </location>
</feature>
<dbReference type="Pfam" id="PF01627">
    <property type="entry name" value="Hpt"/>
    <property type="match status" value="1"/>
</dbReference>
<dbReference type="GO" id="GO:0043424">
    <property type="term" value="F:protein histidine kinase binding"/>
    <property type="evidence" value="ECO:0007669"/>
    <property type="project" value="InterPro"/>
</dbReference>
<dbReference type="InterPro" id="IPR008207">
    <property type="entry name" value="Sig_transdc_His_kin_Hpt_dom"/>
</dbReference>
<evidence type="ECO:0000313" key="4">
    <source>
        <dbReference type="Proteomes" id="UP000070501"/>
    </source>
</evidence>
<keyword evidence="3" id="KW-0418">Kinase</keyword>
<dbReference type="EMBL" id="KQ964270">
    <property type="protein sequence ID" value="KXJ86162.1"/>
    <property type="molecule type" value="Genomic_DNA"/>
</dbReference>
<dbReference type="Gene3D" id="1.20.120.160">
    <property type="entry name" value="HPT domain"/>
    <property type="match status" value="1"/>
</dbReference>
<dbReference type="InParanoid" id="A0A136IMH2"/>
<dbReference type="FunCoup" id="A0A136IMH2">
    <property type="interactions" value="90"/>
</dbReference>
<evidence type="ECO:0000256" key="1">
    <source>
        <dbReference type="PROSITE-ProRule" id="PRU00110"/>
    </source>
</evidence>
<dbReference type="Proteomes" id="UP000070501">
    <property type="component" value="Unassembled WGS sequence"/>
</dbReference>
<dbReference type="OrthoDB" id="1673781at2759"/>
<dbReference type="PROSITE" id="PS50894">
    <property type="entry name" value="HPT"/>
    <property type="match status" value="1"/>
</dbReference>
<dbReference type="InterPro" id="IPR045871">
    <property type="entry name" value="AHP1-5/YPD1"/>
</dbReference>
<dbReference type="GO" id="GO:0005634">
    <property type="term" value="C:nucleus"/>
    <property type="evidence" value="ECO:0007669"/>
    <property type="project" value="TreeGrafter"/>
</dbReference>
<feature type="domain" description="HPt" evidence="2">
    <location>
        <begin position="28"/>
        <end position="134"/>
    </location>
</feature>
<keyword evidence="1" id="KW-0597">Phosphoprotein</keyword>
<proteinExistence type="predicted"/>
<dbReference type="STRING" id="196109.A0A136IMH2"/>
<sequence length="139" mass="15466">MDVRDLPPEVIDRPTLEQILEMDDDEDERDFSKGIVADFLTQAETTLVEIEEALGEKDLKKLSALGHYLKGSSATIGLSKVKVDCEKIQNFGNNLNATGSDPEPSDEKCLKGITDALTDLKENYTEAAEVLKRFFDLDE</sequence>
<accession>A0A136IMH2</accession>
<dbReference type="PANTHER" id="PTHR28242">
    <property type="entry name" value="PHOSPHORELAY INTERMEDIATE PROTEIN YPD1"/>
    <property type="match status" value="1"/>
</dbReference>
<dbReference type="AlphaFoldDB" id="A0A136IMH2"/>
<dbReference type="GO" id="GO:0005737">
    <property type="term" value="C:cytoplasm"/>
    <property type="evidence" value="ECO:0007669"/>
    <property type="project" value="TreeGrafter"/>
</dbReference>
<keyword evidence="3" id="KW-0808">Transferase</keyword>
<name>A0A136IMH2_9PEZI</name>
<organism evidence="3 4">
    <name type="scientific">Microdochium bolleyi</name>
    <dbReference type="NCBI Taxonomy" id="196109"/>
    <lineage>
        <taxon>Eukaryota</taxon>
        <taxon>Fungi</taxon>
        <taxon>Dikarya</taxon>
        <taxon>Ascomycota</taxon>
        <taxon>Pezizomycotina</taxon>
        <taxon>Sordariomycetes</taxon>
        <taxon>Xylariomycetidae</taxon>
        <taxon>Xylariales</taxon>
        <taxon>Microdochiaceae</taxon>
        <taxon>Microdochium</taxon>
    </lineage>
</organism>
<evidence type="ECO:0000313" key="3">
    <source>
        <dbReference type="EMBL" id="KXJ86162.1"/>
    </source>
</evidence>